<feature type="domain" description="Fumarate lyase N-terminal" evidence="14">
    <location>
        <begin position="12"/>
        <end position="302"/>
    </location>
</feature>
<dbReference type="NCBIfam" id="TIGR00928">
    <property type="entry name" value="purB"/>
    <property type="match status" value="1"/>
</dbReference>
<dbReference type="EMBL" id="PDSK01000093">
    <property type="protein sequence ID" value="PIE33927.1"/>
    <property type="molecule type" value="Genomic_DNA"/>
</dbReference>
<dbReference type="Gene3D" id="1.10.40.30">
    <property type="entry name" value="Fumarase/aspartase (C-terminal domain)"/>
    <property type="match status" value="1"/>
</dbReference>
<comment type="pathway">
    <text evidence="2 13">Purine metabolism; AMP biosynthesis via de novo pathway; AMP from IMP: step 2/2.</text>
</comment>
<evidence type="ECO:0000256" key="9">
    <source>
        <dbReference type="ARBA" id="ARBA00025012"/>
    </source>
</evidence>
<dbReference type="Pfam" id="PF00206">
    <property type="entry name" value="Lyase_1"/>
    <property type="match status" value="1"/>
</dbReference>
<evidence type="ECO:0000256" key="12">
    <source>
        <dbReference type="NCBIfam" id="TIGR00928"/>
    </source>
</evidence>
<evidence type="ECO:0000256" key="3">
    <source>
        <dbReference type="ARBA" id="ARBA00008273"/>
    </source>
</evidence>
<dbReference type="PROSITE" id="PS00163">
    <property type="entry name" value="FUMARATE_LYASES"/>
    <property type="match status" value="1"/>
</dbReference>
<dbReference type="GO" id="GO:0070626">
    <property type="term" value="F:(S)-2-(5-amino-1-(5-phospho-D-ribosyl)imidazole-4-carboxamido) succinate lyase (fumarate-forming) activity"/>
    <property type="evidence" value="ECO:0007669"/>
    <property type="project" value="RHEA"/>
</dbReference>
<evidence type="ECO:0000256" key="13">
    <source>
        <dbReference type="RuleBase" id="RU361172"/>
    </source>
</evidence>
<evidence type="ECO:0000256" key="10">
    <source>
        <dbReference type="ARBA" id="ARBA00030717"/>
    </source>
</evidence>
<dbReference type="InterPro" id="IPR022761">
    <property type="entry name" value="Fumarate_lyase_N"/>
</dbReference>
<dbReference type="InterPro" id="IPR013539">
    <property type="entry name" value="PurB_C"/>
</dbReference>
<dbReference type="InterPro" id="IPR020557">
    <property type="entry name" value="Fumarate_lyase_CS"/>
</dbReference>
<name>A0A2G6KE32_9BACT</name>
<evidence type="ECO:0000313" key="17">
    <source>
        <dbReference type="Proteomes" id="UP000230821"/>
    </source>
</evidence>
<dbReference type="GO" id="GO:0004018">
    <property type="term" value="F:N6-(1,2-dicarboxyethyl)AMP AMP-lyase (fumarate-forming) activity"/>
    <property type="evidence" value="ECO:0007669"/>
    <property type="project" value="UniProtKB-UniRule"/>
</dbReference>
<dbReference type="SUPFAM" id="SSF48557">
    <property type="entry name" value="L-aspartase-like"/>
    <property type="match status" value="1"/>
</dbReference>
<evidence type="ECO:0000259" key="14">
    <source>
        <dbReference type="Pfam" id="PF00206"/>
    </source>
</evidence>
<dbReference type="InterPro" id="IPR024083">
    <property type="entry name" value="Fumarase/histidase_N"/>
</dbReference>
<dbReference type="GO" id="GO:0044208">
    <property type="term" value="P:'de novo' AMP biosynthetic process"/>
    <property type="evidence" value="ECO:0007669"/>
    <property type="project" value="UniProtKB-UniPathway"/>
</dbReference>
<dbReference type="InterPro" id="IPR047136">
    <property type="entry name" value="PurB_bact"/>
</dbReference>
<dbReference type="InterPro" id="IPR008948">
    <property type="entry name" value="L-Aspartase-like"/>
</dbReference>
<dbReference type="Proteomes" id="UP000230821">
    <property type="component" value="Unassembled WGS sequence"/>
</dbReference>
<dbReference type="InterPro" id="IPR000362">
    <property type="entry name" value="Fumarate_lyase_fam"/>
</dbReference>
<dbReference type="Gene3D" id="1.10.275.10">
    <property type="entry name" value="Fumarase/aspartase (N-terminal domain)"/>
    <property type="match status" value="1"/>
</dbReference>
<organism evidence="16 17">
    <name type="scientific">candidate division KSB3 bacterium</name>
    <dbReference type="NCBI Taxonomy" id="2044937"/>
    <lineage>
        <taxon>Bacteria</taxon>
        <taxon>candidate division KSB3</taxon>
    </lineage>
</organism>
<comment type="caution">
    <text evidence="16">The sequence shown here is derived from an EMBL/GenBank/DDBJ whole genome shotgun (WGS) entry which is preliminary data.</text>
</comment>
<evidence type="ECO:0000313" key="16">
    <source>
        <dbReference type="EMBL" id="PIE33927.1"/>
    </source>
</evidence>
<dbReference type="GO" id="GO:0006189">
    <property type="term" value="P:'de novo' IMP biosynthetic process"/>
    <property type="evidence" value="ECO:0007669"/>
    <property type="project" value="UniProtKB-UniPathway"/>
</dbReference>
<evidence type="ECO:0000256" key="2">
    <source>
        <dbReference type="ARBA" id="ARBA00004734"/>
    </source>
</evidence>
<keyword evidence="6 13" id="KW-0658">Purine biosynthesis</keyword>
<evidence type="ECO:0000256" key="7">
    <source>
        <dbReference type="ARBA" id="ARBA00023239"/>
    </source>
</evidence>
<accession>A0A2G6KE32</accession>
<comment type="similarity">
    <text evidence="3 13">Belongs to the lyase 1 family. Adenylosuccinate lyase subfamily.</text>
</comment>
<keyword evidence="7 13" id="KW-0456">Lyase</keyword>
<dbReference type="AlphaFoldDB" id="A0A2G6KE32"/>
<dbReference type="InterPro" id="IPR004769">
    <property type="entry name" value="Pur_lyase"/>
</dbReference>
<evidence type="ECO:0000256" key="8">
    <source>
        <dbReference type="ARBA" id="ARBA00024477"/>
    </source>
</evidence>
<comment type="catalytic activity">
    <reaction evidence="11">
        <text>N(6)-(1,2-dicarboxyethyl)-AMP = fumarate + AMP</text>
        <dbReference type="Rhea" id="RHEA:16853"/>
        <dbReference type="ChEBI" id="CHEBI:29806"/>
        <dbReference type="ChEBI" id="CHEBI:57567"/>
        <dbReference type="ChEBI" id="CHEBI:456215"/>
        <dbReference type="EC" id="4.3.2.2"/>
    </reaction>
    <physiologicalReaction direction="left-to-right" evidence="11">
        <dbReference type="Rhea" id="RHEA:16854"/>
    </physiologicalReaction>
</comment>
<dbReference type="PANTHER" id="PTHR43411:SF1">
    <property type="entry name" value="ADENYLOSUCCINATE LYASE"/>
    <property type="match status" value="1"/>
</dbReference>
<comment type="function">
    <text evidence="9">Catalyzes two reactions in de novo purine nucleotide biosynthesis. Catalyzes the breakdown of 5-aminoimidazole- (N-succinylocarboxamide) ribotide (SAICAR or 2-[5-amino-1-(5-phospho-beta-D-ribosyl)imidazole-4-carboxamido]succinate) to 5-aminoimidazole-4-carboxamide ribotide (AICAR or 5-amino-1-(5-phospho-beta-D-ribosyl)imidazole-4-carboxamide) and fumarate, and of adenylosuccinate (ADS or N(6)-(1,2-dicarboxyethyl)-AMP) to adenosine monophosphate (AMP) and fumarate.</text>
</comment>
<reference evidence="16 17" key="1">
    <citation type="submission" date="2017-10" db="EMBL/GenBank/DDBJ databases">
        <title>Novel microbial diversity and functional potential in the marine mammal oral microbiome.</title>
        <authorList>
            <person name="Dudek N.K."/>
            <person name="Sun C.L."/>
            <person name="Burstein D."/>
            <person name="Kantor R.S."/>
            <person name="Aliaga Goltsman D.S."/>
            <person name="Bik E.M."/>
            <person name="Thomas B.C."/>
            <person name="Banfield J.F."/>
            <person name="Relman D.A."/>
        </authorList>
    </citation>
    <scope>NUCLEOTIDE SEQUENCE [LARGE SCALE GENOMIC DNA]</scope>
    <source>
        <strain evidence="16">DOLJORAL78_47_16</strain>
    </source>
</reference>
<dbReference type="EC" id="4.3.2.2" evidence="4 12"/>
<feature type="domain" description="Adenylosuccinate lyase PurB C-terminal" evidence="15">
    <location>
        <begin position="321"/>
        <end position="435"/>
    </location>
</feature>
<evidence type="ECO:0000259" key="15">
    <source>
        <dbReference type="Pfam" id="PF08328"/>
    </source>
</evidence>
<comment type="catalytic activity">
    <reaction evidence="8">
        <text>(2S)-2-[5-amino-1-(5-phospho-beta-D-ribosyl)imidazole-4-carboxamido]succinate = 5-amino-1-(5-phospho-beta-D-ribosyl)imidazole-4-carboxamide + fumarate</text>
        <dbReference type="Rhea" id="RHEA:23920"/>
        <dbReference type="ChEBI" id="CHEBI:29806"/>
        <dbReference type="ChEBI" id="CHEBI:58443"/>
        <dbReference type="ChEBI" id="CHEBI:58475"/>
        <dbReference type="EC" id="4.3.2.2"/>
    </reaction>
    <physiologicalReaction direction="left-to-right" evidence="8">
        <dbReference type="Rhea" id="RHEA:23921"/>
    </physiologicalReaction>
</comment>
<evidence type="ECO:0000256" key="4">
    <source>
        <dbReference type="ARBA" id="ARBA00012339"/>
    </source>
</evidence>
<gene>
    <name evidence="16" type="ORF">CSA56_09585</name>
</gene>
<dbReference type="UniPathway" id="UPA00074">
    <property type="reaction ID" value="UER00132"/>
</dbReference>
<dbReference type="Gene3D" id="1.20.200.10">
    <property type="entry name" value="Fumarase/aspartase (Central domain)"/>
    <property type="match status" value="1"/>
</dbReference>
<dbReference type="NCBIfam" id="NF006764">
    <property type="entry name" value="PRK09285.1"/>
    <property type="match status" value="1"/>
</dbReference>
<evidence type="ECO:0000256" key="5">
    <source>
        <dbReference type="ARBA" id="ARBA00017058"/>
    </source>
</evidence>
<dbReference type="PANTHER" id="PTHR43411">
    <property type="entry name" value="ADENYLOSUCCINATE LYASE"/>
    <property type="match status" value="1"/>
</dbReference>
<evidence type="ECO:0000256" key="6">
    <source>
        <dbReference type="ARBA" id="ARBA00022755"/>
    </source>
</evidence>
<comment type="pathway">
    <text evidence="1 13">Purine metabolism; IMP biosynthesis via de novo pathway; 5-amino-1-(5-phospho-D-ribosyl)imidazole-4-carboxamide from 5-amino-1-(5-phospho-D-ribosyl)imidazole-4-carboxylate: step 2/2.</text>
</comment>
<dbReference type="Pfam" id="PF08328">
    <property type="entry name" value="ASL_C"/>
    <property type="match status" value="1"/>
</dbReference>
<evidence type="ECO:0000256" key="11">
    <source>
        <dbReference type="ARBA" id="ARBA00049115"/>
    </source>
</evidence>
<protein>
    <recommendedName>
        <fullName evidence="5 12">Adenylosuccinate lyase</fullName>
        <shortName evidence="13">ASL</shortName>
        <ecNumber evidence="4 12">4.3.2.2</ecNumber>
    </recommendedName>
    <alternativeName>
        <fullName evidence="10 13">Adenylosuccinase</fullName>
    </alternativeName>
</protein>
<dbReference type="PRINTS" id="PR00149">
    <property type="entry name" value="FUMRATELYASE"/>
</dbReference>
<dbReference type="UniPathway" id="UPA00075">
    <property type="reaction ID" value="UER00336"/>
</dbReference>
<evidence type="ECO:0000256" key="1">
    <source>
        <dbReference type="ARBA" id="ARBA00004706"/>
    </source>
</evidence>
<proteinExistence type="inferred from homology"/>
<sequence>MDTFHTISPLDGRYGVRLHHLTAYFSEFALMQARCEVELRYVLALNKTGLFSSLTDEETQRITDAIENFSDADYQKIKEIESVTRHDVKACEIFLREKVALTDNNLIHFALTSEDVNNLAYNLMFKSYLAEEHLPQLTKLLDILCRQAEGWKAIPFPARTHGQKATPTTAGKEIAVFVNRLLRQYRKLKNFRFSGKLNGAVGNFSAMLAAFPDYNWMNFSYRFLERLGLAPNIATTQIEDHDTWAEYFNITRQINNIVIDLNRDIWTYISRDLFHEETKAGEVGSSTMPHKVNPINFENSEGNLMLSNSLLTMLSDKLCRSRMQRDLSDSTVERNIGVALAHSFLALTETMRGLQKVKIDEQNCRAELEDSPELLAEPIQTILKTAGVDDPYSLLKQVTRGKTVTYEDLGQFIDTLDVDNSVKSSLKNLQVSSYIGDAERVCTDVLRITRHEIEEERR</sequence>